<sequence length="502" mass="53105">MQDARRLLGELRRQLGLMPMTRAEAESILRKDVSGFRSSLLALVTPAGATQTPAVTNSTPAEDHVDVLATLLGDGMGDVAAAATPMSSSTQASFTFSFTFSDSTDGGSGGGGAPTPTSSLLETSLRELNLSTSALDPPSTLTPSSSESSIALPPFGVVSAVASADAETTITTRGFRFTQMVHNDWDPRTRNQLLVIRHVYLEQREALVARLTDAWQQMRAEFTRNDTLLPISQATMEDLDKSITSLISHTILLLQYHALGRVFELAGTSIPPECVLPEEALKIESVFKKRATEAMKRASNGDLLLSFSQIAALETNTAAEGVCSKLEKKRLAAKTGLELNEVAIWLEAKRASAVHGNMYRIALAAEPPAASGNNSQDAAADGAFELPPMPGLDRADSVLTAALQQPALHPAPGALGQDSLFEALQILPMASGAAMTFGDLTQIPLQAFPPLGMLSLDQMPLPVDLSFPTPLPFAISLEAPMQDTDPAREPSGKAAAGFGATQ</sequence>
<organism evidence="2 3">
    <name type="scientific">Polyrhizophydium stewartii</name>
    <dbReference type="NCBI Taxonomy" id="2732419"/>
    <lineage>
        <taxon>Eukaryota</taxon>
        <taxon>Fungi</taxon>
        <taxon>Fungi incertae sedis</taxon>
        <taxon>Chytridiomycota</taxon>
        <taxon>Chytridiomycota incertae sedis</taxon>
        <taxon>Chytridiomycetes</taxon>
        <taxon>Rhizophydiales</taxon>
        <taxon>Rhizophydiales incertae sedis</taxon>
        <taxon>Polyrhizophydium</taxon>
    </lineage>
</organism>
<protein>
    <submittedName>
        <fullName evidence="2">Uncharacterized protein</fullName>
    </submittedName>
</protein>
<name>A0ABR4NCV3_9FUNG</name>
<proteinExistence type="predicted"/>
<keyword evidence="3" id="KW-1185">Reference proteome</keyword>
<accession>A0ABR4NCV3</accession>
<dbReference type="Proteomes" id="UP001527925">
    <property type="component" value="Unassembled WGS sequence"/>
</dbReference>
<evidence type="ECO:0000313" key="2">
    <source>
        <dbReference type="EMBL" id="KAL2917266.1"/>
    </source>
</evidence>
<reference evidence="2 3" key="1">
    <citation type="submission" date="2023-09" db="EMBL/GenBank/DDBJ databases">
        <title>Pangenome analysis of Batrachochytrium dendrobatidis and related Chytrids.</title>
        <authorList>
            <person name="Yacoub M.N."/>
            <person name="Stajich J.E."/>
            <person name="James T.Y."/>
        </authorList>
    </citation>
    <scope>NUCLEOTIDE SEQUENCE [LARGE SCALE GENOMIC DNA]</scope>
    <source>
        <strain evidence="2 3">JEL0888</strain>
    </source>
</reference>
<dbReference type="EMBL" id="JADGIZ020000012">
    <property type="protein sequence ID" value="KAL2917266.1"/>
    <property type="molecule type" value="Genomic_DNA"/>
</dbReference>
<evidence type="ECO:0000313" key="3">
    <source>
        <dbReference type="Proteomes" id="UP001527925"/>
    </source>
</evidence>
<evidence type="ECO:0000256" key="1">
    <source>
        <dbReference type="SAM" id="MobiDB-lite"/>
    </source>
</evidence>
<feature type="region of interest" description="Disordered" evidence="1">
    <location>
        <begin position="482"/>
        <end position="502"/>
    </location>
</feature>
<comment type="caution">
    <text evidence="2">The sequence shown here is derived from an EMBL/GenBank/DDBJ whole genome shotgun (WGS) entry which is preliminary data.</text>
</comment>
<gene>
    <name evidence="2" type="ORF">HK105_203331</name>
</gene>